<dbReference type="InterPro" id="IPR026950">
    <property type="entry name" value="Caps_assemb_Wzi"/>
</dbReference>
<reference evidence="3" key="1">
    <citation type="journal article" date="2019" name="Int. J. Syst. Evol. Microbiol.">
        <title>The Global Catalogue of Microorganisms (GCM) 10K type strain sequencing project: providing services to taxonomists for standard genome sequencing and annotation.</title>
        <authorList>
            <consortium name="The Broad Institute Genomics Platform"/>
            <consortium name="The Broad Institute Genome Sequencing Center for Infectious Disease"/>
            <person name="Wu L."/>
            <person name="Ma J."/>
        </authorList>
    </citation>
    <scope>NUCLEOTIDE SEQUENCE [LARGE SCALE GENOMIC DNA]</scope>
    <source>
        <strain evidence="3">CGMCC 4.7466</strain>
    </source>
</reference>
<organism evidence="2 3">
    <name type="scientific">Negadavirga shengliensis</name>
    <dbReference type="NCBI Taxonomy" id="1389218"/>
    <lineage>
        <taxon>Bacteria</taxon>
        <taxon>Pseudomonadati</taxon>
        <taxon>Bacteroidota</taxon>
        <taxon>Cytophagia</taxon>
        <taxon>Cytophagales</taxon>
        <taxon>Cyclobacteriaceae</taxon>
        <taxon>Negadavirga</taxon>
    </lineage>
</organism>
<dbReference type="EMBL" id="JBHSJJ010000003">
    <property type="protein sequence ID" value="MFC4871586.1"/>
    <property type="molecule type" value="Genomic_DNA"/>
</dbReference>
<gene>
    <name evidence="2" type="ORF">ACFPFU_07800</name>
</gene>
<dbReference type="RefSeq" id="WP_377063182.1">
    <property type="nucleotide sequence ID" value="NZ_JBHSJJ010000003.1"/>
</dbReference>
<proteinExistence type="predicted"/>
<name>A0ABV9SZ03_9BACT</name>
<dbReference type="Gene3D" id="2.40.160.130">
    <property type="entry name" value="Capsule assembly protein Wzi"/>
    <property type="match status" value="1"/>
</dbReference>
<sequence>MRCFLLLFLTLLSSGLSAQTVPAGHPVLEEALRRKQLVGEISPDVSFVQRPIKVNWTGDGKFPSDSWESFRLGVHGTDTIVQEKFWWQPLPIRNFSRYSTGRPYGNAPGMMVPAVGMQTLASGGIEGKYKWISGYFQPELLLVENRRFPGYRDIFDQRVNSARFRYWNNGDPSERLAPGRFARLGWGNSKLALRAGAFEAGISTENIWWGPGQFHALTFSNQARGFPHVSLNTHKPLETFIGNFEAQMVVGRLANNYAPPSQIDELNNAYFEPLPRSSRYLNAFNIVYSPNLLRGLSLGLSRTFQQFNSERGQSFWDWFPVFEPFQKSKLFEDGHSVDYDDREQDQQATVYARYFIAKAKMEVYAEYGRRDHAYSWRDFAMNPEHSRAYILGFNKLFPTTNPGRWFQMRGEMVHGSQSANTMVRYSGISGGMSWHMHGQARGFRNHGEYMGIGAGAGTNLQTLELSLVEGVNKFGILAERAANHMDFYNRAFQGQENARPWVDFSGALLITREWNRFLIDGRIQGITAYNYQWQINADTESPLPRGHFGKFSILAQVHMYYLIDWK</sequence>
<dbReference type="Proteomes" id="UP001595818">
    <property type="component" value="Unassembled WGS sequence"/>
</dbReference>
<feature type="chain" id="PRO_5045496023" evidence="1">
    <location>
        <begin position="19"/>
        <end position="566"/>
    </location>
</feature>
<evidence type="ECO:0000313" key="3">
    <source>
        <dbReference type="Proteomes" id="UP001595818"/>
    </source>
</evidence>
<feature type="signal peptide" evidence="1">
    <location>
        <begin position="1"/>
        <end position="18"/>
    </location>
</feature>
<dbReference type="Pfam" id="PF14052">
    <property type="entry name" value="Caps_assemb_Wzi"/>
    <property type="match status" value="1"/>
</dbReference>
<evidence type="ECO:0000313" key="2">
    <source>
        <dbReference type="EMBL" id="MFC4871586.1"/>
    </source>
</evidence>
<keyword evidence="1" id="KW-0732">Signal</keyword>
<evidence type="ECO:0000256" key="1">
    <source>
        <dbReference type="SAM" id="SignalP"/>
    </source>
</evidence>
<accession>A0ABV9SZ03</accession>
<dbReference type="InterPro" id="IPR038636">
    <property type="entry name" value="Wzi_sf"/>
</dbReference>
<comment type="caution">
    <text evidence="2">The sequence shown here is derived from an EMBL/GenBank/DDBJ whole genome shotgun (WGS) entry which is preliminary data.</text>
</comment>
<protein>
    <submittedName>
        <fullName evidence="2">Capsule assembly Wzi family protein</fullName>
    </submittedName>
</protein>
<keyword evidence="3" id="KW-1185">Reference proteome</keyword>